<organism evidence="2 3">
    <name type="scientific">Sipha flava</name>
    <name type="common">yellow sugarcane aphid</name>
    <dbReference type="NCBI Taxonomy" id="143950"/>
    <lineage>
        <taxon>Eukaryota</taxon>
        <taxon>Metazoa</taxon>
        <taxon>Ecdysozoa</taxon>
        <taxon>Arthropoda</taxon>
        <taxon>Hexapoda</taxon>
        <taxon>Insecta</taxon>
        <taxon>Pterygota</taxon>
        <taxon>Neoptera</taxon>
        <taxon>Paraneoptera</taxon>
        <taxon>Hemiptera</taxon>
        <taxon>Sternorrhyncha</taxon>
        <taxon>Aphidomorpha</taxon>
        <taxon>Aphidoidea</taxon>
        <taxon>Aphididae</taxon>
        <taxon>Sipha</taxon>
    </lineage>
</organism>
<evidence type="ECO:0000313" key="3">
    <source>
        <dbReference type="RefSeq" id="XP_025418664.1"/>
    </source>
</evidence>
<evidence type="ECO:0000313" key="2">
    <source>
        <dbReference type="Proteomes" id="UP000694846"/>
    </source>
</evidence>
<feature type="transmembrane region" description="Helical" evidence="1">
    <location>
        <begin position="98"/>
        <end position="116"/>
    </location>
</feature>
<reference evidence="3" key="1">
    <citation type="submission" date="2025-08" db="UniProtKB">
        <authorList>
            <consortium name="RefSeq"/>
        </authorList>
    </citation>
    <scope>IDENTIFICATION</scope>
    <source>
        <tissue evidence="3">Whole body</tissue>
    </source>
</reference>
<dbReference type="RefSeq" id="XP_025418664.1">
    <property type="nucleotide sequence ID" value="XM_025562879.1"/>
</dbReference>
<keyword evidence="2" id="KW-1185">Reference proteome</keyword>
<keyword evidence="1" id="KW-1133">Transmembrane helix</keyword>
<gene>
    <name evidence="3" type="primary">LOC112689255</name>
</gene>
<dbReference type="Proteomes" id="UP000694846">
    <property type="component" value="Unplaced"/>
</dbReference>
<keyword evidence="1" id="KW-0812">Transmembrane</keyword>
<dbReference type="AlphaFoldDB" id="A0A8B8G602"/>
<keyword evidence="1" id="KW-0472">Membrane</keyword>
<proteinExistence type="predicted"/>
<evidence type="ECO:0000256" key="1">
    <source>
        <dbReference type="SAM" id="Phobius"/>
    </source>
</evidence>
<sequence>MHRNVRRARPHERASTSLPAADSLKIIILTPRVHARPYGFAAVRLYRSVSAEPQNSRVVNSTVAATKHFILSDPIPYWTTGDVKMCTKQIKLAQKYSLIALAVTILPFSSMGLRTVSF</sequence>
<dbReference type="GeneID" id="112689255"/>
<protein>
    <submittedName>
        <fullName evidence="3">Uncharacterized protein LOC112689255</fullName>
    </submittedName>
</protein>
<name>A0A8B8G602_9HEMI</name>
<accession>A0A8B8G602</accession>